<dbReference type="GO" id="GO:0016884">
    <property type="term" value="F:carbon-nitrogen ligase activity, with glutamine as amido-N-donor"/>
    <property type="evidence" value="ECO:0007669"/>
    <property type="project" value="InterPro"/>
</dbReference>
<comment type="caution">
    <text evidence="1">The sequence shown here is derived from an EMBL/GenBank/DDBJ whole genome shotgun (WGS) entry which is preliminary data.</text>
</comment>
<dbReference type="Pfam" id="PF09424">
    <property type="entry name" value="YqeY"/>
    <property type="match status" value="1"/>
</dbReference>
<dbReference type="InterPro" id="IPR003789">
    <property type="entry name" value="Asn/Gln_tRNA_amidoTrase-B-like"/>
</dbReference>
<name>A0A563DGN9_9FLAO</name>
<dbReference type="AlphaFoldDB" id="A0A563DGN9"/>
<dbReference type="PANTHER" id="PTHR28055">
    <property type="entry name" value="ALTERED INHERITANCE OF MITOCHONDRIA PROTEIN 41, MITOCHONDRIAL"/>
    <property type="match status" value="1"/>
</dbReference>
<dbReference type="Gene3D" id="1.10.10.410">
    <property type="match status" value="1"/>
</dbReference>
<reference evidence="1 2" key="1">
    <citation type="submission" date="2019-02" db="EMBL/GenBank/DDBJ databases">
        <title>Apibacter muscae sp. nov.: a novel member of the house fly microbiota.</title>
        <authorList>
            <person name="Park R."/>
        </authorList>
    </citation>
    <scope>NUCLEOTIDE SEQUENCE [LARGE SCALE GENOMIC DNA]</scope>
    <source>
        <strain evidence="1 2">AL1</strain>
    </source>
</reference>
<evidence type="ECO:0000313" key="2">
    <source>
        <dbReference type="Proteomes" id="UP000319499"/>
    </source>
</evidence>
<gene>
    <name evidence="1" type="ORF">ETU09_04070</name>
</gene>
<sequence>MSLETKIMDAMKAAMKEKDKVALESLRAIKSQLLLLKTGGGDGEVTEEQEVLLLQRLVKQRKEAYEQFVANNRQELADNEIAQAKVIEQFLPEQLTPEELENEIQAIIEEVGAKDIKDLGKVMGVASKKLQGKAEGKLISQTVKNLLA</sequence>
<dbReference type="RefSeq" id="WP_146261861.1">
    <property type="nucleotide sequence ID" value="NZ_SELG01000031.1"/>
</dbReference>
<dbReference type="PANTHER" id="PTHR28055:SF1">
    <property type="entry name" value="ALTERED INHERITANCE OF MITOCHONDRIA PROTEIN 41, MITOCHONDRIAL"/>
    <property type="match status" value="1"/>
</dbReference>
<dbReference type="Proteomes" id="UP000319499">
    <property type="component" value="Unassembled WGS sequence"/>
</dbReference>
<organism evidence="1 2">
    <name type="scientific">Apibacter muscae</name>
    <dbReference type="NCBI Taxonomy" id="2509004"/>
    <lineage>
        <taxon>Bacteria</taxon>
        <taxon>Pseudomonadati</taxon>
        <taxon>Bacteroidota</taxon>
        <taxon>Flavobacteriia</taxon>
        <taxon>Flavobacteriales</taxon>
        <taxon>Weeksellaceae</taxon>
        <taxon>Apibacter</taxon>
    </lineage>
</organism>
<dbReference type="InterPro" id="IPR019004">
    <property type="entry name" value="YqeY/Aim41"/>
</dbReference>
<dbReference type="InterPro" id="IPR023168">
    <property type="entry name" value="GatB_Yqey_C_2"/>
</dbReference>
<proteinExistence type="predicted"/>
<keyword evidence="2" id="KW-1185">Reference proteome</keyword>
<dbReference type="Gene3D" id="1.10.1510.10">
    <property type="entry name" value="Uncharacterised protein YqeY/AIM41 PF09424, N-terminal domain"/>
    <property type="match status" value="1"/>
</dbReference>
<dbReference type="InterPro" id="IPR042184">
    <property type="entry name" value="YqeY/Aim41_N"/>
</dbReference>
<dbReference type="OrthoDB" id="9788127at2"/>
<evidence type="ECO:0000313" key="1">
    <source>
        <dbReference type="EMBL" id="TWP29023.1"/>
    </source>
</evidence>
<protein>
    <submittedName>
        <fullName evidence="1">GatB/YqeY domain-containing protein</fullName>
    </submittedName>
</protein>
<accession>A0A563DGN9</accession>
<dbReference type="EMBL" id="SELH01000016">
    <property type="protein sequence ID" value="TWP29023.1"/>
    <property type="molecule type" value="Genomic_DNA"/>
</dbReference>
<dbReference type="SUPFAM" id="SSF89095">
    <property type="entry name" value="GatB/YqeY motif"/>
    <property type="match status" value="1"/>
</dbReference>